<dbReference type="SMART" id="SM00530">
    <property type="entry name" value="HTH_XRE"/>
    <property type="match status" value="1"/>
</dbReference>
<dbReference type="CDD" id="cd02209">
    <property type="entry name" value="cupin_XRE_C"/>
    <property type="match status" value="1"/>
</dbReference>
<protein>
    <submittedName>
        <fullName evidence="4">XRE family transcriptional regulator</fullName>
    </submittedName>
</protein>
<dbReference type="SUPFAM" id="SSF47413">
    <property type="entry name" value="lambda repressor-like DNA-binding domains"/>
    <property type="match status" value="1"/>
</dbReference>
<dbReference type="Pfam" id="PF01381">
    <property type="entry name" value="HTH_3"/>
    <property type="match status" value="1"/>
</dbReference>
<dbReference type="PROSITE" id="PS50943">
    <property type="entry name" value="HTH_CROC1"/>
    <property type="match status" value="1"/>
</dbReference>
<dbReference type="Gene3D" id="2.60.120.10">
    <property type="entry name" value="Jelly Rolls"/>
    <property type="match status" value="1"/>
</dbReference>
<evidence type="ECO:0000313" key="5">
    <source>
        <dbReference type="Proteomes" id="UP001259572"/>
    </source>
</evidence>
<dbReference type="Gene3D" id="1.10.260.40">
    <property type="entry name" value="lambda repressor-like DNA-binding domains"/>
    <property type="match status" value="1"/>
</dbReference>
<organism evidence="4 5">
    <name type="scientific">Sphingosinicella rhizophila</name>
    <dbReference type="NCBI Taxonomy" id="3050082"/>
    <lineage>
        <taxon>Bacteria</taxon>
        <taxon>Pseudomonadati</taxon>
        <taxon>Pseudomonadota</taxon>
        <taxon>Alphaproteobacteria</taxon>
        <taxon>Sphingomonadales</taxon>
        <taxon>Sphingosinicellaceae</taxon>
        <taxon>Sphingosinicella</taxon>
    </lineage>
</organism>
<reference evidence="4 5" key="1">
    <citation type="submission" date="2023-05" db="EMBL/GenBank/DDBJ databases">
        <authorList>
            <person name="Guo Y."/>
        </authorList>
    </citation>
    <scope>NUCLEOTIDE SEQUENCE [LARGE SCALE GENOMIC DNA]</scope>
    <source>
        <strain evidence="4 5">GR2756</strain>
    </source>
</reference>
<dbReference type="CDD" id="cd00093">
    <property type="entry name" value="HTH_XRE"/>
    <property type="match status" value="1"/>
</dbReference>
<sequence length="256" mass="27493">MTSGNGDRARPAAQPGLILRQLRIARGLTQTDLSNRTGLPVSTVSKVELGKMALTYDKLARISEGLSVDIAQIFGAAEEAPRDEVSSHGIRSVTRSSGGGNIDTATYNHVYHATDLRHKQFIPLIAEIKARTLDEFGDLIRHKGEEYSYVLEGTVEFHSDLYMPVILEVGDSVYFDSGMGHAYLKVGDAPCRVLSICAGGDMDAVAYEARATASPEIVRRASDPAVEKNARLARAGNPPPGKASAQAITRGKSRKG</sequence>
<comment type="caution">
    <text evidence="4">The sequence shown here is derived from an EMBL/GenBank/DDBJ whole genome shotgun (WGS) entry which is preliminary data.</text>
</comment>
<gene>
    <name evidence="4" type="ORF">RQX22_05905</name>
</gene>
<evidence type="ECO:0000313" key="4">
    <source>
        <dbReference type="EMBL" id="MDT9598481.1"/>
    </source>
</evidence>
<dbReference type="SUPFAM" id="SSF51182">
    <property type="entry name" value="RmlC-like cupins"/>
    <property type="match status" value="1"/>
</dbReference>
<evidence type="ECO:0000256" key="1">
    <source>
        <dbReference type="ARBA" id="ARBA00023125"/>
    </source>
</evidence>
<keyword evidence="5" id="KW-1185">Reference proteome</keyword>
<dbReference type="InterPro" id="IPR050807">
    <property type="entry name" value="TransReg_Diox_bact_type"/>
</dbReference>
<dbReference type="InterPro" id="IPR014710">
    <property type="entry name" value="RmlC-like_jellyroll"/>
</dbReference>
<evidence type="ECO:0000259" key="3">
    <source>
        <dbReference type="PROSITE" id="PS50943"/>
    </source>
</evidence>
<dbReference type="InterPro" id="IPR001387">
    <property type="entry name" value="Cro/C1-type_HTH"/>
</dbReference>
<keyword evidence="1" id="KW-0238">DNA-binding</keyword>
<feature type="region of interest" description="Disordered" evidence="2">
    <location>
        <begin position="231"/>
        <end position="256"/>
    </location>
</feature>
<feature type="domain" description="HTH cro/C1-type" evidence="3">
    <location>
        <begin position="19"/>
        <end position="73"/>
    </location>
</feature>
<dbReference type="InterPro" id="IPR011051">
    <property type="entry name" value="RmlC_Cupin_sf"/>
</dbReference>
<dbReference type="InterPro" id="IPR010982">
    <property type="entry name" value="Lambda_DNA-bd_dom_sf"/>
</dbReference>
<proteinExistence type="predicted"/>
<dbReference type="Proteomes" id="UP001259572">
    <property type="component" value="Unassembled WGS sequence"/>
</dbReference>
<dbReference type="PANTHER" id="PTHR46797:SF20">
    <property type="entry name" value="BLR4304 PROTEIN"/>
    <property type="match status" value="1"/>
</dbReference>
<name>A0ABU3Q509_9SPHN</name>
<evidence type="ECO:0000256" key="2">
    <source>
        <dbReference type="SAM" id="MobiDB-lite"/>
    </source>
</evidence>
<accession>A0ABU3Q509</accession>
<dbReference type="InterPro" id="IPR013096">
    <property type="entry name" value="Cupin_2"/>
</dbReference>
<dbReference type="EMBL" id="JAVUPU010000002">
    <property type="protein sequence ID" value="MDT9598481.1"/>
    <property type="molecule type" value="Genomic_DNA"/>
</dbReference>
<dbReference type="Pfam" id="PF07883">
    <property type="entry name" value="Cupin_2"/>
    <property type="match status" value="1"/>
</dbReference>
<dbReference type="RefSeq" id="WP_315724523.1">
    <property type="nucleotide sequence ID" value="NZ_JAVUPU010000002.1"/>
</dbReference>
<dbReference type="PANTHER" id="PTHR46797">
    <property type="entry name" value="HTH-TYPE TRANSCRIPTIONAL REGULATOR"/>
    <property type="match status" value="1"/>
</dbReference>